<keyword evidence="7" id="KW-0333">Golgi apparatus</keyword>
<dbReference type="EMBL" id="JH819194">
    <property type="protein sequence ID" value="EKC29620.1"/>
    <property type="molecule type" value="Genomic_DNA"/>
</dbReference>
<proteinExistence type="predicted"/>
<dbReference type="FunCoup" id="K1QLI8">
    <property type="interactions" value="2"/>
</dbReference>
<keyword evidence="8" id="KW-0472">Membrane</keyword>
<dbReference type="InterPro" id="IPR038757">
    <property type="entry name" value="BRAP"/>
</dbReference>
<organism evidence="9">
    <name type="scientific">Magallana gigas</name>
    <name type="common">Pacific oyster</name>
    <name type="synonym">Crassostrea gigas</name>
    <dbReference type="NCBI Taxonomy" id="29159"/>
    <lineage>
        <taxon>Eukaryota</taxon>
        <taxon>Metazoa</taxon>
        <taxon>Spiralia</taxon>
        <taxon>Lophotrochozoa</taxon>
        <taxon>Mollusca</taxon>
        <taxon>Bivalvia</taxon>
        <taxon>Autobranchia</taxon>
        <taxon>Pteriomorphia</taxon>
        <taxon>Ostreida</taxon>
        <taxon>Ostreoidea</taxon>
        <taxon>Ostreidae</taxon>
        <taxon>Magallana</taxon>
    </lineage>
</organism>
<dbReference type="PANTHER" id="PTHR35259">
    <property type="entry name" value="BOMBESIN RECEPTOR-ACTIVATED PROTEIN C6ORF89"/>
    <property type="match status" value="1"/>
</dbReference>
<keyword evidence="3" id="KW-0963">Cytoplasm</keyword>
<protein>
    <submittedName>
        <fullName evidence="9">Uncharacterized protein</fullName>
    </submittedName>
</protein>
<evidence type="ECO:0000256" key="5">
    <source>
        <dbReference type="ARBA" id="ARBA00022968"/>
    </source>
</evidence>
<gene>
    <name evidence="9" type="ORF">CGI_10027408</name>
</gene>
<evidence type="ECO:0000256" key="8">
    <source>
        <dbReference type="ARBA" id="ARBA00023136"/>
    </source>
</evidence>
<evidence type="ECO:0000256" key="1">
    <source>
        <dbReference type="ARBA" id="ARBA00004323"/>
    </source>
</evidence>
<dbReference type="PANTHER" id="PTHR35259:SF1">
    <property type="entry name" value="BOMBESIN RECEPTOR-ACTIVATED PROTEIN C6ORF89"/>
    <property type="match status" value="1"/>
</dbReference>
<dbReference type="HOGENOM" id="CLU_783657_0_0_1"/>
<dbReference type="KEGG" id="crg:105323276"/>
<reference evidence="9" key="1">
    <citation type="journal article" date="2012" name="Nature">
        <title>The oyster genome reveals stress adaptation and complexity of shell formation.</title>
        <authorList>
            <person name="Zhang G."/>
            <person name="Fang X."/>
            <person name="Guo X."/>
            <person name="Li L."/>
            <person name="Luo R."/>
            <person name="Xu F."/>
            <person name="Yang P."/>
            <person name="Zhang L."/>
            <person name="Wang X."/>
            <person name="Qi H."/>
            <person name="Xiong Z."/>
            <person name="Que H."/>
            <person name="Xie Y."/>
            <person name="Holland P.W."/>
            <person name="Paps J."/>
            <person name="Zhu Y."/>
            <person name="Wu F."/>
            <person name="Chen Y."/>
            <person name="Wang J."/>
            <person name="Peng C."/>
            <person name="Meng J."/>
            <person name="Yang L."/>
            <person name="Liu J."/>
            <person name="Wen B."/>
            <person name="Zhang N."/>
            <person name="Huang Z."/>
            <person name="Zhu Q."/>
            <person name="Feng Y."/>
            <person name="Mount A."/>
            <person name="Hedgecock D."/>
            <person name="Xu Z."/>
            <person name="Liu Y."/>
            <person name="Domazet-Loso T."/>
            <person name="Du Y."/>
            <person name="Sun X."/>
            <person name="Zhang S."/>
            <person name="Liu B."/>
            <person name="Cheng P."/>
            <person name="Jiang X."/>
            <person name="Li J."/>
            <person name="Fan D."/>
            <person name="Wang W."/>
            <person name="Fu W."/>
            <person name="Wang T."/>
            <person name="Wang B."/>
            <person name="Zhang J."/>
            <person name="Peng Z."/>
            <person name="Li Y."/>
            <person name="Li N."/>
            <person name="Wang J."/>
            <person name="Chen M."/>
            <person name="He Y."/>
            <person name="Tan F."/>
            <person name="Song X."/>
            <person name="Zheng Q."/>
            <person name="Huang R."/>
            <person name="Yang H."/>
            <person name="Du X."/>
            <person name="Chen L."/>
            <person name="Yang M."/>
            <person name="Gaffney P.M."/>
            <person name="Wang S."/>
            <person name="Luo L."/>
            <person name="She Z."/>
            <person name="Ming Y."/>
            <person name="Huang W."/>
            <person name="Zhang S."/>
            <person name="Huang B."/>
            <person name="Zhang Y."/>
            <person name="Qu T."/>
            <person name="Ni P."/>
            <person name="Miao G."/>
            <person name="Wang J."/>
            <person name="Wang Q."/>
            <person name="Steinberg C.E."/>
            <person name="Wang H."/>
            <person name="Li N."/>
            <person name="Qian L."/>
            <person name="Zhang G."/>
            <person name="Li Y."/>
            <person name="Yang H."/>
            <person name="Liu X."/>
            <person name="Wang J."/>
            <person name="Yin Y."/>
            <person name="Wang J."/>
        </authorList>
    </citation>
    <scope>NUCLEOTIDE SEQUENCE [LARGE SCALE GENOMIC DNA]</scope>
    <source>
        <strain evidence="9">05x7-T-G4-1.051#20</strain>
    </source>
</reference>
<dbReference type="OrthoDB" id="10036464at2759"/>
<evidence type="ECO:0000256" key="3">
    <source>
        <dbReference type="ARBA" id="ARBA00022490"/>
    </source>
</evidence>
<comment type="subcellular location">
    <subcellularLocation>
        <location evidence="2">Cytoplasm</location>
    </subcellularLocation>
    <subcellularLocation>
        <location evidence="1">Golgi apparatus membrane</location>
        <topology evidence="1">Single-pass type II membrane protein</topology>
    </subcellularLocation>
</comment>
<accession>K1QLI8</accession>
<keyword evidence="6" id="KW-1133">Transmembrane helix</keyword>
<keyword evidence="5" id="KW-0735">Signal-anchor</keyword>
<keyword evidence="4" id="KW-0812">Transmembrane</keyword>
<evidence type="ECO:0000256" key="7">
    <source>
        <dbReference type="ARBA" id="ARBA00023034"/>
    </source>
</evidence>
<sequence length="385" mass="43959">MDPSQASVMEYVQVLQQNVAELHQMGKEWGMTEEEMSACIERVLKEDENVVVTPPPTFTLRRILRRVPMAIFFLFVTILAIACGTLVLFYVYPPAENYVSGALQPYGYTIFRAVRLATLPLHRYFNITSLYDAECIVGNPWFEEPSMDCVFCEGVKNIEILYDTNDEELIMKYLADARPMVFQGLAETVSFEDLRHLYRNNKDVIDTAAFFQSNVPGMKNIQDLFKDEIDENVLYKDKTTIHWLTKNIAGSQVMRKLFPRPSFIPPDSEVALEKVVFVDGHKSEHYELVAVILQQGYYMQLSGSRKVIVTPTKSCREVCSPMHILMNEGDVLTYNPGIWRVVMMPNLQNKLSIGFLGSYSFNGLNHGEIKIDEEPTTANGGEKRE</sequence>
<evidence type="ECO:0000256" key="4">
    <source>
        <dbReference type="ARBA" id="ARBA00022692"/>
    </source>
</evidence>
<dbReference type="GO" id="GO:0000139">
    <property type="term" value="C:Golgi membrane"/>
    <property type="evidence" value="ECO:0007669"/>
    <property type="project" value="UniProtKB-SubCell"/>
</dbReference>
<dbReference type="InParanoid" id="K1QLI8"/>
<evidence type="ECO:0000256" key="6">
    <source>
        <dbReference type="ARBA" id="ARBA00022989"/>
    </source>
</evidence>
<dbReference type="AlphaFoldDB" id="K1QLI8"/>
<evidence type="ECO:0000256" key="2">
    <source>
        <dbReference type="ARBA" id="ARBA00004496"/>
    </source>
</evidence>
<name>K1QLI8_MAGGI</name>
<evidence type="ECO:0000313" key="9">
    <source>
        <dbReference type="EMBL" id="EKC29620.1"/>
    </source>
</evidence>